<protein>
    <recommendedName>
        <fullName evidence="4">tRNA pseudouridine synthase A</fullName>
        <ecNumber evidence="4">5.4.99.12</ecNumber>
    </recommendedName>
    <alternativeName>
        <fullName evidence="4">tRNA pseudouridine(38-40) synthase</fullName>
    </alternativeName>
    <alternativeName>
        <fullName evidence="4">tRNA pseudouridylate synthase I</fullName>
    </alternativeName>
    <alternativeName>
        <fullName evidence="4">tRNA-uridine isomerase I</fullName>
    </alternativeName>
</protein>
<keyword evidence="3 4" id="KW-0413">Isomerase</keyword>
<dbReference type="AlphaFoldDB" id="A0A4R7G354"/>
<dbReference type="EC" id="5.4.99.12" evidence="4"/>
<keyword evidence="11" id="KW-1185">Reference proteome</keyword>
<evidence type="ECO:0000313" key="11">
    <source>
        <dbReference type="Proteomes" id="UP000294506"/>
    </source>
</evidence>
<comment type="caution">
    <text evidence="10">The sequence shown here is derived from an EMBL/GenBank/DDBJ whole genome shotgun (WGS) entry which is preliminary data.</text>
</comment>
<feature type="domain" description="Pseudouridine synthase I TruA alpha/beta" evidence="9">
    <location>
        <begin position="174"/>
        <end position="270"/>
    </location>
</feature>
<dbReference type="InterPro" id="IPR020103">
    <property type="entry name" value="PsdUridine_synth_cat_dom_sf"/>
</dbReference>
<organism evidence="10 11">
    <name type="scientific">Nesterenkonia aurantiaca</name>
    <dbReference type="NCBI Taxonomy" id="1436010"/>
    <lineage>
        <taxon>Bacteria</taxon>
        <taxon>Bacillati</taxon>
        <taxon>Actinomycetota</taxon>
        <taxon>Actinomycetes</taxon>
        <taxon>Micrococcales</taxon>
        <taxon>Micrococcaceae</taxon>
        <taxon>Nesterenkonia</taxon>
    </lineage>
</organism>
<dbReference type="GO" id="GO:0003723">
    <property type="term" value="F:RNA binding"/>
    <property type="evidence" value="ECO:0007669"/>
    <property type="project" value="InterPro"/>
</dbReference>
<dbReference type="HAMAP" id="MF_00171">
    <property type="entry name" value="TruA"/>
    <property type="match status" value="1"/>
</dbReference>
<dbReference type="InterPro" id="IPR020095">
    <property type="entry name" value="PsdUridine_synth_TruA_C"/>
</dbReference>
<reference evidence="10 11" key="1">
    <citation type="submission" date="2019-03" db="EMBL/GenBank/DDBJ databases">
        <title>Genomic Encyclopedia of Type Strains, Phase III (KMG-III): the genomes of soil and plant-associated and newly described type strains.</title>
        <authorList>
            <person name="Whitman W."/>
        </authorList>
    </citation>
    <scope>NUCLEOTIDE SEQUENCE [LARGE SCALE GENOMIC DNA]</scope>
    <source>
        <strain evidence="10 11">DSM 27373</strain>
    </source>
</reference>
<evidence type="ECO:0000256" key="5">
    <source>
        <dbReference type="PIRSR" id="PIRSR001430-1"/>
    </source>
</evidence>
<dbReference type="SUPFAM" id="SSF55120">
    <property type="entry name" value="Pseudouridine synthase"/>
    <property type="match status" value="1"/>
</dbReference>
<dbReference type="RefSeq" id="WP_133726321.1">
    <property type="nucleotide sequence ID" value="NZ_SOAN01000006.1"/>
</dbReference>
<dbReference type="GO" id="GO:0160147">
    <property type="term" value="F:tRNA pseudouridine(38-40) synthase activity"/>
    <property type="evidence" value="ECO:0007669"/>
    <property type="project" value="UniProtKB-EC"/>
</dbReference>
<comment type="subunit">
    <text evidence="4">Homodimer.</text>
</comment>
<evidence type="ECO:0000256" key="2">
    <source>
        <dbReference type="ARBA" id="ARBA00022694"/>
    </source>
</evidence>
<gene>
    <name evidence="4" type="primary">truA</name>
    <name evidence="10" type="ORF">EV640_106199</name>
</gene>
<evidence type="ECO:0000256" key="4">
    <source>
        <dbReference type="HAMAP-Rule" id="MF_00171"/>
    </source>
</evidence>
<dbReference type="Gene3D" id="3.30.70.580">
    <property type="entry name" value="Pseudouridine synthase I, catalytic domain, N-terminal subdomain"/>
    <property type="match status" value="1"/>
</dbReference>
<dbReference type="Gene3D" id="3.30.70.660">
    <property type="entry name" value="Pseudouridine synthase I, catalytic domain, C-terminal subdomain"/>
    <property type="match status" value="1"/>
</dbReference>
<dbReference type="CDD" id="cd02570">
    <property type="entry name" value="PseudoU_synth_EcTruA"/>
    <property type="match status" value="1"/>
</dbReference>
<evidence type="ECO:0000256" key="1">
    <source>
        <dbReference type="ARBA" id="ARBA00009375"/>
    </source>
</evidence>
<dbReference type="PANTHER" id="PTHR11142">
    <property type="entry name" value="PSEUDOURIDYLATE SYNTHASE"/>
    <property type="match status" value="1"/>
</dbReference>
<dbReference type="InterPro" id="IPR001406">
    <property type="entry name" value="PsdUridine_synth_TruA"/>
</dbReference>
<evidence type="ECO:0000256" key="7">
    <source>
        <dbReference type="RuleBase" id="RU003792"/>
    </source>
</evidence>
<name>A0A4R7G354_9MICC</name>
<dbReference type="InterPro" id="IPR020094">
    <property type="entry name" value="TruA/RsuA/RluB/E/F_N"/>
</dbReference>
<comment type="caution">
    <text evidence="4">Lacks conserved residue(s) required for the propagation of feature annotation.</text>
</comment>
<evidence type="ECO:0000259" key="9">
    <source>
        <dbReference type="Pfam" id="PF01416"/>
    </source>
</evidence>
<dbReference type="GO" id="GO:0031119">
    <property type="term" value="P:tRNA pseudouridine synthesis"/>
    <property type="evidence" value="ECO:0007669"/>
    <property type="project" value="UniProtKB-UniRule"/>
</dbReference>
<feature type="binding site" evidence="4 6">
    <location>
        <position position="134"/>
    </location>
    <ligand>
        <name>substrate</name>
    </ligand>
</feature>
<evidence type="ECO:0000313" key="10">
    <source>
        <dbReference type="EMBL" id="TDS85548.1"/>
    </source>
</evidence>
<dbReference type="PIRSF" id="PIRSF001430">
    <property type="entry name" value="tRNA_psdUrid_synth"/>
    <property type="match status" value="1"/>
</dbReference>
<dbReference type="Proteomes" id="UP000294506">
    <property type="component" value="Unassembled WGS sequence"/>
</dbReference>
<sequence>MSLREDPQAPTMRVRLDMAYDGSAFHGWAMQPGLRTVEGALRLGLATLLRREVPLIVAGRTDAGVHARGQVVHLDLTEAEYAQLGRDHWIAPEEALVRRLTGVLHGERGAVVVFAAAVVPQDFDARFSALSRTYRYRIADAPARRDPLRRVDTAWHRVPLDAELMRLEAASAAGLLDYGSFCRPRERSTTIRELHDFSIRRDVDGVIIAELTADAFCHHMVRALMGACLDVGEGRRAPGWLMRRLQEPIWDQRVRLAPPGGLVLESVAYPPDEQLGRRAAQTRARRQRAEQDD</sequence>
<accession>A0A4R7G354</accession>
<dbReference type="EMBL" id="SOAN01000006">
    <property type="protein sequence ID" value="TDS85548.1"/>
    <property type="molecule type" value="Genomic_DNA"/>
</dbReference>
<dbReference type="PANTHER" id="PTHR11142:SF0">
    <property type="entry name" value="TRNA PSEUDOURIDINE SYNTHASE-LIKE 1"/>
    <property type="match status" value="1"/>
</dbReference>
<comment type="function">
    <text evidence="4">Formation of pseudouridine at positions 38, 39 and 40 in the anticodon stem and loop of transfer RNAs.</text>
</comment>
<comment type="catalytic activity">
    <reaction evidence="4 7">
        <text>uridine(38/39/40) in tRNA = pseudouridine(38/39/40) in tRNA</text>
        <dbReference type="Rhea" id="RHEA:22376"/>
        <dbReference type="Rhea" id="RHEA-COMP:10085"/>
        <dbReference type="Rhea" id="RHEA-COMP:10087"/>
        <dbReference type="ChEBI" id="CHEBI:65314"/>
        <dbReference type="ChEBI" id="CHEBI:65315"/>
        <dbReference type="EC" id="5.4.99.12"/>
    </reaction>
</comment>
<dbReference type="Pfam" id="PF01416">
    <property type="entry name" value="PseudoU_synth_1"/>
    <property type="match status" value="1"/>
</dbReference>
<feature type="region of interest" description="Disordered" evidence="8">
    <location>
        <begin position="273"/>
        <end position="293"/>
    </location>
</feature>
<comment type="similarity">
    <text evidence="1 4 7">Belongs to the tRNA pseudouridine synthase TruA family.</text>
</comment>
<proteinExistence type="inferred from homology"/>
<dbReference type="InterPro" id="IPR020097">
    <property type="entry name" value="PsdUridine_synth_TruA_a/b_dom"/>
</dbReference>
<evidence type="ECO:0000256" key="6">
    <source>
        <dbReference type="PIRSR" id="PIRSR001430-2"/>
    </source>
</evidence>
<keyword evidence="2 4" id="KW-0819">tRNA processing</keyword>
<feature type="active site" description="Nucleophile" evidence="4 5">
    <location>
        <position position="62"/>
    </location>
</feature>
<evidence type="ECO:0000256" key="3">
    <source>
        <dbReference type="ARBA" id="ARBA00023235"/>
    </source>
</evidence>
<evidence type="ECO:0000256" key="8">
    <source>
        <dbReference type="SAM" id="MobiDB-lite"/>
    </source>
</evidence>